<reference evidence="3 4" key="1">
    <citation type="journal article" date="2011" name="Stand. Genomic Sci.">
        <title>Complete genome sequence of Nitratifractor salsuginis type strain (E9I37-1).</title>
        <authorList>
            <person name="Anderson I."/>
            <person name="Sikorski J."/>
            <person name="Zeytun A."/>
            <person name="Nolan M."/>
            <person name="Lapidus A."/>
            <person name="Lucas S."/>
            <person name="Hammon N."/>
            <person name="Deshpande S."/>
            <person name="Cheng J.F."/>
            <person name="Tapia R."/>
            <person name="Han C."/>
            <person name="Goodwin L."/>
            <person name="Pitluck S."/>
            <person name="Liolios K."/>
            <person name="Pagani I."/>
            <person name="Ivanova N."/>
            <person name="Huntemann M."/>
            <person name="Mavromatis K."/>
            <person name="Ovchinikova G."/>
            <person name="Pati A."/>
            <person name="Chen A."/>
            <person name="Palaniappan K."/>
            <person name="Land M."/>
            <person name="Hauser L."/>
            <person name="Brambilla E.M."/>
            <person name="Ngatchou-Djao O.D."/>
            <person name="Rohde M."/>
            <person name="Tindall B.J."/>
            <person name="Goker M."/>
            <person name="Detter J.C."/>
            <person name="Woyke T."/>
            <person name="Bristow J."/>
            <person name="Eisen J.A."/>
            <person name="Markowitz V."/>
            <person name="Hugenholtz P."/>
            <person name="Klenk H.P."/>
            <person name="Kyrpides N.C."/>
        </authorList>
    </citation>
    <scope>NUCLEOTIDE SEQUENCE [LARGE SCALE GENOMIC DNA]</scope>
    <source>
        <strain evidence="4">DSM 16511 / JCM 12458 / E9I37-1</strain>
    </source>
</reference>
<evidence type="ECO:0000313" key="3">
    <source>
        <dbReference type="EMBL" id="ADV46965.1"/>
    </source>
</evidence>
<accession>E6X1A3</accession>
<dbReference type="InterPro" id="IPR001451">
    <property type="entry name" value="Hexapep"/>
</dbReference>
<evidence type="ECO:0000256" key="2">
    <source>
        <dbReference type="ARBA" id="ARBA00022679"/>
    </source>
</evidence>
<dbReference type="InterPro" id="IPR011004">
    <property type="entry name" value="Trimer_LpxA-like_sf"/>
</dbReference>
<comment type="similarity">
    <text evidence="1">Belongs to the transferase hexapeptide repeat family.</text>
</comment>
<dbReference type="Gene3D" id="2.160.10.10">
    <property type="entry name" value="Hexapeptide repeat proteins"/>
    <property type="match status" value="1"/>
</dbReference>
<dbReference type="InterPro" id="IPR051159">
    <property type="entry name" value="Hexapeptide_acetyltransf"/>
</dbReference>
<dbReference type="Proteomes" id="UP000008633">
    <property type="component" value="Chromosome"/>
</dbReference>
<dbReference type="PANTHER" id="PTHR23416">
    <property type="entry name" value="SIALIC ACID SYNTHASE-RELATED"/>
    <property type="match status" value="1"/>
</dbReference>
<keyword evidence="4" id="KW-1185">Reference proteome</keyword>
<dbReference type="GO" id="GO:0005829">
    <property type="term" value="C:cytosol"/>
    <property type="evidence" value="ECO:0007669"/>
    <property type="project" value="TreeGrafter"/>
</dbReference>
<organism evidence="3 4">
    <name type="scientific">Nitratifractor salsuginis (strain DSM 16511 / JCM 12458 / E9I37-1)</name>
    <dbReference type="NCBI Taxonomy" id="749222"/>
    <lineage>
        <taxon>Bacteria</taxon>
        <taxon>Pseudomonadati</taxon>
        <taxon>Campylobacterota</taxon>
        <taxon>Epsilonproteobacteria</taxon>
        <taxon>Campylobacterales</taxon>
        <taxon>Sulfurovaceae</taxon>
        <taxon>Nitratifractor</taxon>
    </lineage>
</organism>
<name>E6X1A3_NITSE</name>
<keyword evidence="2 3" id="KW-0808">Transferase</keyword>
<dbReference type="OrthoDB" id="9815592at2"/>
<protein>
    <submittedName>
        <fullName evidence="3">Hexapeptide repeat-containing transferase</fullName>
    </submittedName>
</protein>
<evidence type="ECO:0000256" key="1">
    <source>
        <dbReference type="ARBA" id="ARBA00007274"/>
    </source>
</evidence>
<proteinExistence type="inferred from homology"/>
<gene>
    <name evidence="3" type="ordered locus">Nitsa_1719</name>
</gene>
<dbReference type="AlphaFoldDB" id="E6X1A3"/>
<dbReference type="GO" id="GO:0008374">
    <property type="term" value="F:O-acyltransferase activity"/>
    <property type="evidence" value="ECO:0007669"/>
    <property type="project" value="TreeGrafter"/>
</dbReference>
<reference evidence="4" key="2">
    <citation type="submission" date="2011-01" db="EMBL/GenBank/DDBJ databases">
        <title>The complete genome of Nitratifractor salsuginis DSM 16511.</title>
        <authorList>
            <consortium name="US DOE Joint Genome Institute (JGI-PGF)"/>
            <person name="Lucas S."/>
            <person name="Copeland A."/>
            <person name="Lapidus A."/>
            <person name="Bruce D."/>
            <person name="Goodwin L."/>
            <person name="Pitluck S."/>
            <person name="Kyrpides N."/>
            <person name="Mavromatis K."/>
            <person name="Ivanova N."/>
            <person name="Mikhailova N."/>
            <person name="Zeytun A."/>
            <person name="Detter J.C."/>
            <person name="Tapia R."/>
            <person name="Han C."/>
            <person name="Land M."/>
            <person name="Hauser L."/>
            <person name="Markowitz V."/>
            <person name="Cheng J.-F."/>
            <person name="Hugenholtz P."/>
            <person name="Woyke T."/>
            <person name="Wu D."/>
            <person name="Tindall B."/>
            <person name="Schuetze A."/>
            <person name="Brambilla E."/>
            <person name="Klenk H.-P."/>
            <person name="Eisen J.A."/>
        </authorList>
    </citation>
    <scope>NUCLEOTIDE SEQUENCE [LARGE SCALE GENOMIC DNA]</scope>
    <source>
        <strain evidence="4">DSM 16511 / JCM 12458 / E9I37-1</strain>
    </source>
</reference>
<dbReference type="RefSeq" id="WP_013554650.1">
    <property type="nucleotide sequence ID" value="NC_014935.1"/>
</dbReference>
<dbReference type="CDD" id="cd04647">
    <property type="entry name" value="LbH_MAT_like"/>
    <property type="match status" value="1"/>
</dbReference>
<sequence length="173" mass="19388">MRNIRRLLRYDIPLHFALLLTNWLPDIVPVLRIRGYLVHFFLGECGRNLRLGRNVIFYNPKNIHIGEDVYIAYGTWFSAGEIITIGDEVIIGPYCVFASSDHTKVNGSFRYGMPRKKPITVREGSWIAAQCSILAGSDIGKGVVVAANSVVKGKMQDQTLCAGAPCRSIKRYE</sequence>
<dbReference type="Pfam" id="PF00132">
    <property type="entry name" value="Hexapep"/>
    <property type="match status" value="1"/>
</dbReference>
<dbReference type="SUPFAM" id="SSF51161">
    <property type="entry name" value="Trimeric LpxA-like enzymes"/>
    <property type="match status" value="1"/>
</dbReference>
<dbReference type="PANTHER" id="PTHR23416:SF23">
    <property type="entry name" value="ACETYLTRANSFERASE C18B11.09C-RELATED"/>
    <property type="match status" value="1"/>
</dbReference>
<dbReference type="EMBL" id="CP002452">
    <property type="protein sequence ID" value="ADV46965.1"/>
    <property type="molecule type" value="Genomic_DNA"/>
</dbReference>
<dbReference type="KEGG" id="nsa:Nitsa_1719"/>
<dbReference type="HOGENOM" id="CLU_051638_7_3_7"/>
<dbReference type="STRING" id="749222.Nitsa_1719"/>
<evidence type="ECO:0000313" key="4">
    <source>
        <dbReference type="Proteomes" id="UP000008633"/>
    </source>
</evidence>
<dbReference type="eggNOG" id="COG0110">
    <property type="taxonomic scope" value="Bacteria"/>
</dbReference>